<dbReference type="Gene3D" id="1.10.510.10">
    <property type="entry name" value="Transferase(Phosphotransferase) domain 1"/>
    <property type="match status" value="1"/>
</dbReference>
<keyword evidence="4 7" id="KW-0547">Nucleotide-binding</keyword>
<dbReference type="SUPFAM" id="SSF56112">
    <property type="entry name" value="Protein kinase-like (PK-like)"/>
    <property type="match status" value="1"/>
</dbReference>
<feature type="compositionally biased region" description="Basic and acidic residues" evidence="8">
    <location>
        <begin position="403"/>
        <end position="413"/>
    </location>
</feature>
<reference evidence="10 11" key="1">
    <citation type="submission" date="2021-03" db="EMBL/GenBank/DDBJ databases">
        <title>Genomic and phenotypic characterization of Chloracidobacterium isolates provides evidence for multiple species.</title>
        <authorList>
            <person name="Saini M.K."/>
            <person name="Costas A.M.G."/>
            <person name="Tank M."/>
            <person name="Bryant D.A."/>
        </authorList>
    </citation>
    <scope>NUCLEOTIDE SEQUENCE [LARGE SCALE GENOMIC DNA]</scope>
    <source>
        <strain evidence="10 11">N</strain>
    </source>
</reference>
<feature type="domain" description="Protein kinase" evidence="9">
    <location>
        <begin position="108"/>
        <end position="375"/>
    </location>
</feature>
<dbReference type="Gene3D" id="3.90.1580.10">
    <property type="entry name" value="paralog of FGE (formylglycine-generating enzyme)"/>
    <property type="match status" value="1"/>
</dbReference>
<keyword evidence="3" id="KW-0808">Transferase</keyword>
<dbReference type="CDD" id="cd14014">
    <property type="entry name" value="STKc_PknB_like"/>
    <property type="match status" value="1"/>
</dbReference>
<dbReference type="InterPro" id="IPR005532">
    <property type="entry name" value="SUMF_dom"/>
</dbReference>
<name>A0ABX8B226_9BACT</name>
<dbReference type="Pfam" id="PF03781">
    <property type="entry name" value="FGE-sulfatase"/>
    <property type="match status" value="1"/>
</dbReference>
<dbReference type="PROSITE" id="PS50011">
    <property type="entry name" value="PROTEIN_KINASE_DOM"/>
    <property type="match status" value="1"/>
</dbReference>
<dbReference type="PANTHER" id="PTHR43671">
    <property type="entry name" value="SERINE/THREONINE-PROTEIN KINASE NEK"/>
    <property type="match status" value="1"/>
</dbReference>
<organism evidence="10 11">
    <name type="scientific">Chloracidobacterium sp. N</name>
    <dbReference type="NCBI Taxonomy" id="2821540"/>
    <lineage>
        <taxon>Bacteria</taxon>
        <taxon>Pseudomonadati</taxon>
        <taxon>Acidobacteriota</taxon>
        <taxon>Terriglobia</taxon>
        <taxon>Terriglobales</taxon>
        <taxon>Acidobacteriaceae</taxon>
        <taxon>Chloracidobacterium</taxon>
        <taxon>Chloracidobacterium aggregatum</taxon>
    </lineage>
</organism>
<dbReference type="InterPro" id="IPR017441">
    <property type="entry name" value="Protein_kinase_ATP_BS"/>
</dbReference>
<dbReference type="SMART" id="SM00220">
    <property type="entry name" value="S_TKc"/>
    <property type="match status" value="1"/>
</dbReference>
<sequence>MAKQPELTPDAIGQTRLASSTSAPALTEGLPDQTQVSARESGTRAETGPVAEQTIQLGTGPVDQREAGRKTAPAQPPSTQPVGMETTSPPRQRPVEGLAIGQRFQGKYEILRLLGVGGMGRVYKARHCELDTLVAIKIMVGSLSSDREAIERFKREARAMARVQHPNAVRVLDSGLEQGDCYLIMEFLEGETLRERMTRLRQQGTSPSLETIIRYAEQVFAVLEFMHRQNITHRDLKPDNIFLARTPDGEEIVKVLDFGIAKIQTATVVGMTTEGTMMGTPRYMSPEQCRGAAIDGRADIYSMGVVLYEMLAGQPPFDGDTAIAVALKHINEPPPPLRQLNPNVPEAVAAVIHRALEKSPSQRFRTAQEFSQALLKAAGLTPVQPGLPAAVAPSSGIPSEDVPTLKRPADSGDTRPYGSGLPLDEGAAKRPNWFLAAAAGIIVLGLIVVGVQLSRQSVSQPASPVTSPSPSAPAAPKVLENFILIPAGTFTMGRDAGPDDFTSDKRVPADETPAHQVTVPAFYLAKYETTNAEYKRFVAATGHRAPRSWKQGNYPPGQDDFPVTDVSWQDAVAYCEWLTKTNGEGITFRLPTEAEWEYAARGTDGRLFPWGSFWRDGTANTRQAKVGATGQSPLLLLLPVNVEPNNTRDKSAFGVFGMGGNVCEWTASDFAPYPGSTYRPAGRDLECKVYRGGHFASPLSDALASSRKWTLPDKTQEFLGFRVAATPAQP</sequence>
<dbReference type="Pfam" id="PF00069">
    <property type="entry name" value="Pkinase"/>
    <property type="match status" value="1"/>
</dbReference>
<gene>
    <name evidence="10" type="ORF">J8C05_07120</name>
</gene>
<dbReference type="SUPFAM" id="SSF56436">
    <property type="entry name" value="C-type lectin-like"/>
    <property type="match status" value="1"/>
</dbReference>
<evidence type="ECO:0000256" key="8">
    <source>
        <dbReference type="SAM" id="MobiDB-lite"/>
    </source>
</evidence>
<comment type="similarity">
    <text evidence="1">Belongs to the protein kinase superfamily. NEK Ser/Thr protein kinase family. NIMA subfamily.</text>
</comment>
<dbReference type="InterPro" id="IPR008271">
    <property type="entry name" value="Ser/Thr_kinase_AS"/>
</dbReference>
<keyword evidence="6 7" id="KW-0067">ATP-binding</keyword>
<dbReference type="Gene3D" id="3.30.200.20">
    <property type="entry name" value="Phosphorylase Kinase, domain 1"/>
    <property type="match status" value="1"/>
</dbReference>
<evidence type="ECO:0000313" key="11">
    <source>
        <dbReference type="Proteomes" id="UP000677668"/>
    </source>
</evidence>
<evidence type="ECO:0000256" key="7">
    <source>
        <dbReference type="PROSITE-ProRule" id="PRU10141"/>
    </source>
</evidence>
<evidence type="ECO:0000313" key="10">
    <source>
        <dbReference type="EMBL" id="QUV93151.1"/>
    </source>
</evidence>
<evidence type="ECO:0000256" key="5">
    <source>
        <dbReference type="ARBA" id="ARBA00022777"/>
    </source>
</evidence>
<evidence type="ECO:0000256" key="2">
    <source>
        <dbReference type="ARBA" id="ARBA00012513"/>
    </source>
</evidence>
<dbReference type="EMBL" id="CP072642">
    <property type="protein sequence ID" value="QUV93151.1"/>
    <property type="molecule type" value="Genomic_DNA"/>
</dbReference>
<evidence type="ECO:0000256" key="1">
    <source>
        <dbReference type="ARBA" id="ARBA00010886"/>
    </source>
</evidence>
<protein>
    <recommendedName>
        <fullName evidence="2">non-specific serine/threonine protein kinase</fullName>
        <ecNumber evidence="2">2.7.11.1</ecNumber>
    </recommendedName>
</protein>
<proteinExistence type="inferred from homology"/>
<evidence type="ECO:0000259" key="9">
    <source>
        <dbReference type="PROSITE" id="PS50011"/>
    </source>
</evidence>
<dbReference type="InterPro" id="IPR000719">
    <property type="entry name" value="Prot_kinase_dom"/>
</dbReference>
<dbReference type="PROSITE" id="PS00107">
    <property type="entry name" value="PROTEIN_KINASE_ATP"/>
    <property type="match status" value="1"/>
</dbReference>
<evidence type="ECO:0000256" key="3">
    <source>
        <dbReference type="ARBA" id="ARBA00022679"/>
    </source>
</evidence>
<feature type="region of interest" description="Disordered" evidence="8">
    <location>
        <begin position="391"/>
        <end position="417"/>
    </location>
</feature>
<feature type="binding site" evidence="7">
    <location>
        <position position="137"/>
    </location>
    <ligand>
        <name>ATP</name>
        <dbReference type="ChEBI" id="CHEBI:30616"/>
    </ligand>
</feature>
<keyword evidence="11" id="KW-1185">Reference proteome</keyword>
<feature type="region of interest" description="Disordered" evidence="8">
    <location>
        <begin position="1"/>
        <end position="94"/>
    </location>
</feature>
<dbReference type="InterPro" id="IPR050660">
    <property type="entry name" value="NEK_Ser/Thr_kinase"/>
</dbReference>
<accession>A0ABX8B226</accession>
<dbReference type="Proteomes" id="UP000677668">
    <property type="component" value="Chromosome 1"/>
</dbReference>
<dbReference type="InterPro" id="IPR042095">
    <property type="entry name" value="SUMF_sf"/>
</dbReference>
<dbReference type="RefSeq" id="WP_211421561.1">
    <property type="nucleotide sequence ID" value="NZ_CP072642.1"/>
</dbReference>
<dbReference type="InterPro" id="IPR016187">
    <property type="entry name" value="CTDL_fold"/>
</dbReference>
<dbReference type="PROSITE" id="PS00108">
    <property type="entry name" value="PROTEIN_KINASE_ST"/>
    <property type="match status" value="1"/>
</dbReference>
<dbReference type="InterPro" id="IPR011009">
    <property type="entry name" value="Kinase-like_dom_sf"/>
</dbReference>
<evidence type="ECO:0000256" key="4">
    <source>
        <dbReference type="ARBA" id="ARBA00022741"/>
    </source>
</evidence>
<evidence type="ECO:0000256" key="6">
    <source>
        <dbReference type="ARBA" id="ARBA00022840"/>
    </source>
</evidence>
<dbReference type="PANTHER" id="PTHR43671:SF13">
    <property type="entry name" value="SERINE_THREONINE-PROTEIN KINASE NEK2"/>
    <property type="match status" value="1"/>
</dbReference>
<keyword evidence="5" id="KW-0418">Kinase</keyword>
<dbReference type="EC" id="2.7.11.1" evidence="2"/>